<feature type="transmembrane region" description="Helical" evidence="1">
    <location>
        <begin position="6"/>
        <end position="26"/>
    </location>
</feature>
<evidence type="ECO:0000313" key="3">
    <source>
        <dbReference type="Proteomes" id="UP001364617"/>
    </source>
</evidence>
<accession>A0AAN9H2Q4</accession>
<keyword evidence="3" id="KW-1185">Reference proteome</keyword>
<evidence type="ECO:0000256" key="1">
    <source>
        <dbReference type="SAM" id="Phobius"/>
    </source>
</evidence>
<proteinExistence type="predicted"/>
<reference evidence="2 3" key="1">
    <citation type="submission" date="2024-02" db="EMBL/GenBank/DDBJ databases">
        <title>Chromosome-level genome assembly of the Eurasian Minnow (Phoxinus phoxinus).</title>
        <authorList>
            <person name="Oriowo T.O."/>
            <person name="Martin S."/>
            <person name="Stange M."/>
            <person name="Chrysostomakis Y."/>
            <person name="Brown T."/>
            <person name="Winkler S."/>
            <person name="Kukowka S."/>
            <person name="Myers E.W."/>
            <person name="Bohne A."/>
        </authorList>
    </citation>
    <scope>NUCLEOTIDE SEQUENCE [LARGE SCALE GENOMIC DNA]</scope>
    <source>
        <strain evidence="2">ZFMK-TIS-60720</strain>
        <tissue evidence="2">Whole Organism</tissue>
    </source>
</reference>
<dbReference type="Proteomes" id="UP001364617">
    <property type="component" value="Unassembled WGS sequence"/>
</dbReference>
<protein>
    <submittedName>
        <fullName evidence="2">Uncharacterized protein</fullName>
    </submittedName>
</protein>
<organism evidence="2 3">
    <name type="scientific">Phoxinus phoxinus</name>
    <name type="common">Eurasian minnow</name>
    <dbReference type="NCBI Taxonomy" id="58324"/>
    <lineage>
        <taxon>Eukaryota</taxon>
        <taxon>Metazoa</taxon>
        <taxon>Chordata</taxon>
        <taxon>Craniata</taxon>
        <taxon>Vertebrata</taxon>
        <taxon>Euteleostomi</taxon>
        <taxon>Actinopterygii</taxon>
        <taxon>Neopterygii</taxon>
        <taxon>Teleostei</taxon>
        <taxon>Ostariophysi</taxon>
        <taxon>Cypriniformes</taxon>
        <taxon>Leuciscidae</taxon>
        <taxon>Phoxininae</taxon>
        <taxon>Phoxinus</taxon>
    </lineage>
</organism>
<keyword evidence="1" id="KW-1133">Transmembrane helix</keyword>
<keyword evidence="1" id="KW-0472">Membrane</keyword>
<dbReference type="EMBL" id="JAYKXH010000015">
    <property type="protein sequence ID" value="KAK7143310.1"/>
    <property type="molecule type" value="Genomic_DNA"/>
</dbReference>
<sequence>MDPGVLIFLLYVMIAHELVCGLMQYMRQAAKPNKRLMGSSSVYHGTCQVSSQPVRSWRRDSKKTGHIIVRKA</sequence>
<dbReference type="AlphaFoldDB" id="A0AAN9H2Q4"/>
<keyword evidence="1" id="KW-0812">Transmembrane</keyword>
<name>A0AAN9H2Q4_9TELE</name>
<gene>
    <name evidence="2" type="ORF">R3I93_014461</name>
</gene>
<comment type="caution">
    <text evidence="2">The sequence shown here is derived from an EMBL/GenBank/DDBJ whole genome shotgun (WGS) entry which is preliminary data.</text>
</comment>
<evidence type="ECO:0000313" key="2">
    <source>
        <dbReference type="EMBL" id="KAK7143310.1"/>
    </source>
</evidence>